<name>L5KZ25_PTEAL</name>
<dbReference type="AlphaFoldDB" id="L5KZ25"/>
<feature type="transmembrane region" description="Helical" evidence="5">
    <location>
        <begin position="315"/>
        <end position="341"/>
    </location>
</feature>
<dbReference type="FunCoup" id="L5KZ25">
    <property type="interactions" value="6"/>
</dbReference>
<dbReference type="InterPro" id="IPR000595">
    <property type="entry name" value="cNMP-bd_dom"/>
</dbReference>
<dbReference type="Pfam" id="PF00027">
    <property type="entry name" value="cNMP_binding"/>
    <property type="match status" value="1"/>
</dbReference>
<dbReference type="Proteomes" id="UP000010552">
    <property type="component" value="Unassembled WGS sequence"/>
</dbReference>
<dbReference type="SUPFAM" id="SSF100934">
    <property type="entry name" value="Heat shock protein 70kD (HSP70), C-terminal subdomain"/>
    <property type="match status" value="1"/>
</dbReference>
<feature type="transmembrane region" description="Helical" evidence="5">
    <location>
        <begin position="353"/>
        <end position="373"/>
    </location>
</feature>
<keyword evidence="1" id="KW-0677">Repeat</keyword>
<dbReference type="eggNOG" id="KOG0100">
    <property type="taxonomic scope" value="Eukaryota"/>
</dbReference>
<dbReference type="InterPro" id="IPR029048">
    <property type="entry name" value="HSP70_C_sf"/>
</dbReference>
<dbReference type="Gene3D" id="2.60.120.10">
    <property type="entry name" value="Jelly Rolls"/>
    <property type="match status" value="1"/>
</dbReference>
<feature type="domain" description="Cyclic nucleotide-binding" evidence="6">
    <location>
        <begin position="796"/>
        <end position="888"/>
    </location>
</feature>
<feature type="repeat" description="ANK" evidence="3">
    <location>
        <begin position="174"/>
        <end position="206"/>
    </location>
</feature>
<dbReference type="PANTHER" id="PTHR24201:SF15">
    <property type="entry name" value="ANKYRIN REPEAT DOMAIN-CONTAINING PROTEIN 66"/>
    <property type="match status" value="1"/>
</dbReference>
<keyword evidence="5" id="KW-0812">Transmembrane</keyword>
<evidence type="ECO:0000256" key="5">
    <source>
        <dbReference type="SAM" id="Phobius"/>
    </source>
</evidence>
<dbReference type="InParanoid" id="L5KZ25"/>
<feature type="transmembrane region" description="Helical" evidence="5">
    <location>
        <begin position="453"/>
        <end position="474"/>
    </location>
</feature>
<evidence type="ECO:0000256" key="2">
    <source>
        <dbReference type="ARBA" id="ARBA00023043"/>
    </source>
</evidence>
<evidence type="ECO:0000256" key="1">
    <source>
        <dbReference type="ARBA" id="ARBA00022737"/>
    </source>
</evidence>
<gene>
    <name evidence="7" type="ORF">PAL_GLEAN10017785</name>
</gene>
<dbReference type="EMBL" id="KB030474">
    <property type="protein sequence ID" value="ELK16266.1"/>
    <property type="molecule type" value="Genomic_DNA"/>
</dbReference>
<keyword evidence="2 3" id="KW-0040">ANK repeat</keyword>
<dbReference type="Gene3D" id="1.20.1270.10">
    <property type="match status" value="1"/>
</dbReference>
<dbReference type="InterPro" id="IPR014710">
    <property type="entry name" value="RmlC-like_jellyroll"/>
</dbReference>
<dbReference type="InterPro" id="IPR018490">
    <property type="entry name" value="cNMP-bd_dom_sf"/>
</dbReference>
<reference evidence="8" key="1">
    <citation type="journal article" date="2013" name="Science">
        <title>Comparative analysis of bat genomes provides insight into the evolution of flight and immunity.</title>
        <authorList>
            <person name="Zhang G."/>
            <person name="Cowled C."/>
            <person name="Shi Z."/>
            <person name="Huang Z."/>
            <person name="Bishop-Lilly K.A."/>
            <person name="Fang X."/>
            <person name="Wynne J.W."/>
            <person name="Xiong Z."/>
            <person name="Baker M.L."/>
            <person name="Zhao W."/>
            <person name="Tachedjian M."/>
            <person name="Zhu Y."/>
            <person name="Zhou P."/>
            <person name="Jiang X."/>
            <person name="Ng J."/>
            <person name="Yang L."/>
            <person name="Wu L."/>
            <person name="Xiao J."/>
            <person name="Feng Y."/>
            <person name="Chen Y."/>
            <person name="Sun X."/>
            <person name="Zhang Y."/>
            <person name="Marsh G.A."/>
            <person name="Crameri G."/>
            <person name="Broder C.C."/>
            <person name="Frey K.G."/>
            <person name="Wang L.F."/>
            <person name="Wang J."/>
        </authorList>
    </citation>
    <scope>NUCLEOTIDE SEQUENCE [LARGE SCALE GENOMIC DNA]</scope>
</reference>
<dbReference type="InterPro" id="IPR002110">
    <property type="entry name" value="Ankyrin_rpt"/>
</dbReference>
<organism evidence="7 8">
    <name type="scientific">Pteropus alecto</name>
    <name type="common">Black flying fox</name>
    <dbReference type="NCBI Taxonomy" id="9402"/>
    <lineage>
        <taxon>Eukaryota</taxon>
        <taxon>Metazoa</taxon>
        <taxon>Chordata</taxon>
        <taxon>Craniata</taxon>
        <taxon>Vertebrata</taxon>
        <taxon>Euteleostomi</taxon>
        <taxon>Mammalia</taxon>
        <taxon>Eutheria</taxon>
        <taxon>Laurasiatheria</taxon>
        <taxon>Chiroptera</taxon>
        <taxon>Yinpterochiroptera</taxon>
        <taxon>Pteropodoidea</taxon>
        <taxon>Pteropodidae</taxon>
        <taxon>Pteropodinae</taxon>
        <taxon>Pteropus</taxon>
    </lineage>
</organism>
<dbReference type="PROSITE" id="PS50088">
    <property type="entry name" value="ANK_REPEAT"/>
    <property type="match status" value="2"/>
</dbReference>
<dbReference type="PANTHER" id="PTHR24201">
    <property type="entry name" value="ANK_REP_REGION DOMAIN-CONTAINING PROTEIN"/>
    <property type="match status" value="1"/>
</dbReference>
<evidence type="ECO:0000259" key="6">
    <source>
        <dbReference type="Pfam" id="PF00027"/>
    </source>
</evidence>
<feature type="transmembrane region" description="Helical" evidence="5">
    <location>
        <begin position="423"/>
        <end position="441"/>
    </location>
</feature>
<keyword evidence="5" id="KW-1133">Transmembrane helix</keyword>
<dbReference type="InterPro" id="IPR050776">
    <property type="entry name" value="Ank_Repeat/CDKN_Inhibitor"/>
</dbReference>
<dbReference type="SMART" id="SM00248">
    <property type="entry name" value="ANK"/>
    <property type="match status" value="2"/>
</dbReference>
<feature type="compositionally biased region" description="Acidic residues" evidence="4">
    <location>
        <begin position="79"/>
        <end position="93"/>
    </location>
</feature>
<evidence type="ECO:0000313" key="7">
    <source>
        <dbReference type="EMBL" id="ELK16266.1"/>
    </source>
</evidence>
<evidence type="ECO:0000256" key="3">
    <source>
        <dbReference type="PROSITE-ProRule" id="PRU00023"/>
    </source>
</evidence>
<dbReference type="PROSITE" id="PS50297">
    <property type="entry name" value="ANK_REP_REGION"/>
    <property type="match status" value="1"/>
</dbReference>
<dbReference type="SUPFAM" id="SSF48403">
    <property type="entry name" value="Ankyrin repeat"/>
    <property type="match status" value="1"/>
</dbReference>
<dbReference type="Pfam" id="PF12796">
    <property type="entry name" value="Ank_2"/>
    <property type="match status" value="1"/>
</dbReference>
<feature type="region of interest" description="Disordered" evidence="4">
    <location>
        <begin position="60"/>
        <end position="98"/>
    </location>
</feature>
<dbReference type="CDD" id="cd00038">
    <property type="entry name" value="CAP_ED"/>
    <property type="match status" value="1"/>
</dbReference>
<dbReference type="Gene3D" id="1.25.40.20">
    <property type="entry name" value="Ankyrin repeat-containing domain"/>
    <property type="match status" value="1"/>
</dbReference>
<protein>
    <submittedName>
        <fullName evidence="7">Sodium/hydrogen exchanger 11</fullName>
    </submittedName>
</protein>
<dbReference type="FunFam" id="2.60.120.10:FF:000144">
    <property type="entry name" value="sodium/hydrogen exchanger 11 isoform X2"/>
    <property type="match status" value="1"/>
</dbReference>
<feature type="transmembrane region" description="Helical" evidence="5">
    <location>
        <begin position="385"/>
        <end position="402"/>
    </location>
</feature>
<dbReference type="STRING" id="9402.L5KZ25"/>
<dbReference type="InterPro" id="IPR036770">
    <property type="entry name" value="Ankyrin_rpt-contain_sf"/>
</dbReference>
<feature type="repeat" description="ANK" evidence="3">
    <location>
        <begin position="141"/>
        <end position="173"/>
    </location>
</feature>
<keyword evidence="5" id="KW-0472">Membrane</keyword>
<evidence type="ECO:0000256" key="4">
    <source>
        <dbReference type="SAM" id="MobiDB-lite"/>
    </source>
</evidence>
<sequence>MVTAEAGDQASGECGARAPRAGWVCGGMGVSGVRRLWPERECAGLCLRPELWGVFLELMESEGPPEPESSEKSSFVSQQEEEEEEEFKEEIEEEKEKMGPVNALMQPVLSGDVEGVQRIFEEPENPHHDEAMQLLLEEDVVGRNLLYAACMAGQSDVIRALAKYGVNLNEKTARGYTLLHCAAAWGRLETLKVLVGLDVDIEALNFREERARDVAARYSQTECVQFLDWADARLVLKKYIAKVSATVTETEKGPGRLCKEDKNTILGACRAKNEWLETHSEASIDELFEQKQQLEDVVTPIFTKMSTPRFVIGQLAYNFIEVLLTGFISFSTAFIILGNVIMNFNKQMWDLQASILLTMTISITDPIYSVNSLKIIGVSKMYSDIIRGESMIICGFISIFFEKFRNIFPKTFMFKDFPILTDLFLDIGGSIICGYWCARMLQLILTDLFSNTLTNVVLCISMVYLTFYIGLSAISLPRQMAMQNAIKHIHEIIQNTITLFKTEKILTNVNWTLVEEKVKIKYSTSSSFEKQCKDGILGVEAARILIGATKSYCPIQGKLRFPIQWRGGEACLSRHLVPAASLTCLLGRSGKERGMVTSGFVKFAMSSGHGAHLAAYTAFWYSGCNVGSRIIIPFLKKIADVQINKRLSLMYSITRGYVKSQEDTKFLIQQISDRESIYQKLYEILETNKRDAVKELGLIEHEGRDVVIALKTRQAIRTVIAKALKNLTFLWSRGIIDKHEGMEMNKVLLSKIKALNNFPMAIPPPTPDKYLHNIVWLENKDVLIEFFKEKAQLAYFDYGDVICTEGETPQGIYLIISGMAILHSSPPTFGIDSSLRPDRESKTTFTEYCTCGDIIGELSCLLKREFEYTAICETILQACFISLEDLYEGFDVFWPSLEYKIWLKLALATAHQYFESALIDEDLTFQKCVTLNLAYVETLSSYNEMTIDNTVMKFVIVVYGSVIDMETEEPYLAPCILPNTCEQAPDTEAPDLRLFRPVTLLLPQWVWATGVCGCLGTP</sequence>
<accession>L5KZ25</accession>
<dbReference type="SUPFAM" id="SSF51206">
    <property type="entry name" value="cAMP-binding domain-like"/>
    <property type="match status" value="1"/>
</dbReference>
<evidence type="ECO:0000313" key="8">
    <source>
        <dbReference type="Proteomes" id="UP000010552"/>
    </source>
</evidence>
<proteinExistence type="predicted"/>
<keyword evidence="8" id="KW-1185">Reference proteome</keyword>